<dbReference type="OrthoDB" id="496603at2759"/>
<evidence type="ECO:0000256" key="1">
    <source>
        <dbReference type="ARBA" id="ARBA00010337"/>
    </source>
</evidence>
<dbReference type="GO" id="GO:0051225">
    <property type="term" value="P:spindle assembly"/>
    <property type="evidence" value="ECO:0007669"/>
    <property type="project" value="TreeGrafter"/>
</dbReference>
<dbReference type="GO" id="GO:0007020">
    <property type="term" value="P:microtubule nucleation"/>
    <property type="evidence" value="ECO:0007669"/>
    <property type="project" value="InterPro"/>
</dbReference>
<feature type="region of interest" description="Disordered" evidence="6">
    <location>
        <begin position="617"/>
        <end position="657"/>
    </location>
</feature>
<dbReference type="AlphaFoldDB" id="C1EHB7"/>
<feature type="domain" description="Gamma tubulin complex component C-terminal" evidence="7">
    <location>
        <begin position="706"/>
        <end position="1083"/>
    </location>
</feature>
<feature type="compositionally biased region" description="Acidic residues" evidence="6">
    <location>
        <begin position="141"/>
        <end position="150"/>
    </location>
</feature>
<dbReference type="GeneID" id="8249150"/>
<dbReference type="InterPro" id="IPR040457">
    <property type="entry name" value="GCP_C"/>
</dbReference>
<reference evidence="9 10" key="1">
    <citation type="journal article" date="2009" name="Science">
        <title>Green evolution and dynamic adaptations revealed by genomes of the marine picoeukaryotes Micromonas.</title>
        <authorList>
            <person name="Worden A.Z."/>
            <person name="Lee J.H."/>
            <person name="Mock T."/>
            <person name="Rouze P."/>
            <person name="Simmons M.P."/>
            <person name="Aerts A.L."/>
            <person name="Allen A.E."/>
            <person name="Cuvelier M.L."/>
            <person name="Derelle E."/>
            <person name="Everett M.V."/>
            <person name="Foulon E."/>
            <person name="Grimwood J."/>
            <person name="Gundlach H."/>
            <person name="Henrissat B."/>
            <person name="Napoli C."/>
            <person name="McDonald S.M."/>
            <person name="Parker M.S."/>
            <person name="Rombauts S."/>
            <person name="Salamov A."/>
            <person name="Von Dassow P."/>
            <person name="Badger J.H."/>
            <person name="Coutinho P.M."/>
            <person name="Demir E."/>
            <person name="Dubchak I."/>
            <person name="Gentemann C."/>
            <person name="Eikrem W."/>
            <person name="Gready J.E."/>
            <person name="John U."/>
            <person name="Lanier W."/>
            <person name="Lindquist E.A."/>
            <person name="Lucas S."/>
            <person name="Mayer K.F."/>
            <person name="Moreau H."/>
            <person name="Not F."/>
            <person name="Otillar R."/>
            <person name="Panaud O."/>
            <person name="Pangilinan J."/>
            <person name="Paulsen I."/>
            <person name="Piegu B."/>
            <person name="Poliakov A."/>
            <person name="Robbens S."/>
            <person name="Schmutz J."/>
            <person name="Toulza E."/>
            <person name="Wyss T."/>
            <person name="Zelensky A."/>
            <person name="Zhou K."/>
            <person name="Armbrust E.V."/>
            <person name="Bhattacharya D."/>
            <person name="Goodenough U.W."/>
            <person name="Van de Peer Y."/>
            <person name="Grigoriev I.V."/>
        </authorList>
    </citation>
    <scope>NUCLEOTIDE SEQUENCE [LARGE SCALE GENOMIC DNA]</scope>
    <source>
        <strain evidence="10">RCC299 / NOUM17</strain>
    </source>
</reference>
<evidence type="ECO:0000256" key="5">
    <source>
        <dbReference type="RuleBase" id="RU363050"/>
    </source>
</evidence>
<dbReference type="GO" id="GO:0051011">
    <property type="term" value="F:microtubule minus-end binding"/>
    <property type="evidence" value="ECO:0007669"/>
    <property type="project" value="TreeGrafter"/>
</dbReference>
<dbReference type="EMBL" id="CP001332">
    <property type="protein sequence ID" value="ACO67268.1"/>
    <property type="molecule type" value="Genomic_DNA"/>
</dbReference>
<dbReference type="OMA" id="HMEAIHQ"/>
<dbReference type="InterPro" id="IPR041470">
    <property type="entry name" value="GCP_N"/>
</dbReference>
<dbReference type="PANTHER" id="PTHR19302:SF13">
    <property type="entry name" value="GAMMA-TUBULIN COMPLEX COMPONENT 2"/>
    <property type="match status" value="1"/>
</dbReference>
<sequence>MTSKSPPDPELTERLRSLVGRLVVDLRIGEGRGAEGLATASVAMLGKMISPYDVTKVATTQTQRTLTERAPDPAAFRRAYEALKATGAREVDKYLAVVAKIASDPDVLAAVTRAPGESAAVTMGGDSFPTTFGTSSGGDATMDDDDDDDGYGVPSPNLEMSARAESAGRSVETTRLGPLGNFSFNTNPLASETDDAADAPLTPGASVGMRTMTQRHSAADDEGPVEPDVGSARMRSLHLTTTAPTPPTPTPPRTPTIAEDIRARIAGERPPLREGVDFPALPAWMSTRPYLTGAHLGYDSTAENKSSNANADPVAGKPLDAYTTACQELLVLDDLLYAMLGAEGRYVRARRVDAATGEPIGARDASSIASSVAEYIGSGGGSGRSHNHHKPPPLAGTAVRFVVEPGLESSLAALVENMLPLCSHAAQVADYVETRVNRFEGGLVAHALAAEMQELLSDWRTTVVQLEHQRNLGRLSLQSAWFYVQPAVGAMSLLARISRRANALRGASLLNEIHREAATRAGDVAARNLCLRLLRAASAPYAKAVERWVYEGVVDDPYDEFLVIERAHLRKESLAEDYNATYWSQRYVLRSEVPAFLGEGLAEKALTTGKYINAMRESRTATATTTESGRFSRRREGGTDGAADTTTTSSSSEFSLPPIPPDGLGRLALGGGASSAGSGTHAARINAAHRHASVGLLRAVLGDGDLHGRLRAMKRYFLLDKGDFLVHFTDNAGEELARRAPDISVSRLQSLLELSLKLSTASTDPHNDDLTCSLERQGIIHQLLSIHVTGGAKGYAPADADLDLDENATQMTPKEALRLTGFETFALDYNAPWPVSLVLSRRAITKYQLLFRHVFHCKHVERRLCEAWQTHQATRAAAAQTAGAGDGGSLGRAYVLSQRMLHFLQNFTYYLMCEVVEPNWHAFETALRDAQSVDELIDAHERFLDACMKEGMLFWPRILRRLERIKNVCLKFCGLSETLEQSLPGRGSFRENLRAGRLSVAGGEDTGSHRVSASARERVEARHEAAQAIFDACEGDKYASEVARLEGDFDAQLRELLEALNGSAHLEPNLASLCARLDFNEFYSFGPGGKYT</sequence>
<evidence type="ECO:0000313" key="9">
    <source>
        <dbReference type="EMBL" id="ACO67268.1"/>
    </source>
</evidence>
<dbReference type="FunCoup" id="C1EHB7">
    <property type="interactions" value="1809"/>
</dbReference>
<evidence type="ECO:0000259" key="8">
    <source>
        <dbReference type="Pfam" id="PF17681"/>
    </source>
</evidence>
<dbReference type="InterPro" id="IPR007259">
    <property type="entry name" value="GCP"/>
</dbReference>
<accession>C1EHB7</accession>
<dbReference type="Gene3D" id="1.20.120.1900">
    <property type="entry name" value="Gamma-tubulin complex, C-terminal domain"/>
    <property type="match status" value="1"/>
</dbReference>
<dbReference type="GO" id="GO:0000922">
    <property type="term" value="C:spindle pole"/>
    <property type="evidence" value="ECO:0007669"/>
    <property type="project" value="InterPro"/>
</dbReference>
<dbReference type="Pfam" id="PF17681">
    <property type="entry name" value="GCP_N_terminal"/>
    <property type="match status" value="1"/>
</dbReference>
<feature type="region of interest" description="Disordered" evidence="6">
    <location>
        <begin position="132"/>
        <end position="164"/>
    </location>
</feature>
<protein>
    <recommendedName>
        <fullName evidence="5">Gamma-tubulin complex component</fullName>
    </recommendedName>
</protein>
<comment type="subcellular location">
    <subcellularLocation>
        <location evidence="5">Cytoplasm</location>
        <location evidence="5">Cytoskeleton</location>
        <location evidence="5">Microtubule organizing center</location>
    </subcellularLocation>
</comment>
<keyword evidence="4 5" id="KW-0206">Cytoskeleton</keyword>
<dbReference type="GO" id="GO:0051321">
    <property type="term" value="P:meiotic cell cycle"/>
    <property type="evidence" value="ECO:0007669"/>
    <property type="project" value="TreeGrafter"/>
</dbReference>
<dbReference type="GO" id="GO:0000930">
    <property type="term" value="C:gamma-tubulin complex"/>
    <property type="evidence" value="ECO:0007669"/>
    <property type="project" value="TreeGrafter"/>
</dbReference>
<keyword evidence="3 5" id="KW-0493">Microtubule</keyword>
<evidence type="ECO:0000256" key="2">
    <source>
        <dbReference type="ARBA" id="ARBA00022490"/>
    </source>
</evidence>
<evidence type="ECO:0000256" key="6">
    <source>
        <dbReference type="SAM" id="MobiDB-lite"/>
    </source>
</evidence>
<gene>
    <name evidence="9" type="ORF">MICPUN_64168</name>
</gene>
<dbReference type="InParanoid" id="C1EHB7"/>
<keyword evidence="10" id="KW-1185">Reference proteome</keyword>
<dbReference type="GO" id="GO:0043015">
    <property type="term" value="F:gamma-tubulin binding"/>
    <property type="evidence" value="ECO:0007669"/>
    <property type="project" value="InterPro"/>
</dbReference>
<evidence type="ECO:0000259" key="7">
    <source>
        <dbReference type="Pfam" id="PF04130"/>
    </source>
</evidence>
<evidence type="ECO:0000313" key="10">
    <source>
        <dbReference type="Proteomes" id="UP000002009"/>
    </source>
</evidence>
<feature type="compositionally biased region" description="Low complexity" evidence="6">
    <location>
        <begin position="641"/>
        <end position="652"/>
    </location>
</feature>
<dbReference type="GO" id="GO:0005874">
    <property type="term" value="C:microtubule"/>
    <property type="evidence" value="ECO:0007669"/>
    <property type="project" value="UniProtKB-KW"/>
</dbReference>
<evidence type="ECO:0000256" key="3">
    <source>
        <dbReference type="ARBA" id="ARBA00022701"/>
    </source>
</evidence>
<feature type="domain" description="Gamma tubulin complex component protein N-terminal" evidence="8">
    <location>
        <begin position="332"/>
        <end position="697"/>
    </location>
</feature>
<comment type="similarity">
    <text evidence="1 5">Belongs to the TUBGCP family.</text>
</comment>
<dbReference type="RefSeq" id="XP_002506010.1">
    <property type="nucleotide sequence ID" value="XM_002505964.1"/>
</dbReference>
<dbReference type="Pfam" id="PF04130">
    <property type="entry name" value="GCP_C_terminal"/>
    <property type="match status" value="1"/>
</dbReference>
<dbReference type="KEGG" id="mis:MICPUN_64168"/>
<dbReference type="STRING" id="296587.C1EHB7"/>
<comment type="function">
    <text evidence="5">Component of the gamma-tubulin ring complex (gTuRC) which mediates microtubule nucleation.</text>
</comment>
<proteinExistence type="inferred from homology"/>
<dbReference type="Proteomes" id="UP000002009">
    <property type="component" value="Chromosome 14"/>
</dbReference>
<organism evidence="9 10">
    <name type="scientific">Micromonas commoda (strain RCC299 / NOUM17 / CCMP2709)</name>
    <name type="common">Picoplanktonic green alga</name>
    <dbReference type="NCBI Taxonomy" id="296587"/>
    <lineage>
        <taxon>Eukaryota</taxon>
        <taxon>Viridiplantae</taxon>
        <taxon>Chlorophyta</taxon>
        <taxon>Mamiellophyceae</taxon>
        <taxon>Mamiellales</taxon>
        <taxon>Mamiellaceae</taxon>
        <taxon>Micromonas</taxon>
    </lineage>
</organism>
<name>C1EHB7_MICCC</name>
<evidence type="ECO:0000256" key="4">
    <source>
        <dbReference type="ARBA" id="ARBA00023212"/>
    </source>
</evidence>
<dbReference type="GO" id="GO:0031122">
    <property type="term" value="P:cytoplasmic microtubule organization"/>
    <property type="evidence" value="ECO:0007669"/>
    <property type="project" value="TreeGrafter"/>
</dbReference>
<feature type="compositionally biased region" description="Low complexity" evidence="6">
    <location>
        <begin position="620"/>
        <end position="629"/>
    </location>
</feature>
<dbReference type="PANTHER" id="PTHR19302">
    <property type="entry name" value="GAMMA TUBULIN COMPLEX PROTEIN"/>
    <property type="match status" value="1"/>
</dbReference>
<dbReference type="eggNOG" id="KOG2001">
    <property type="taxonomic scope" value="Eukaryota"/>
</dbReference>
<dbReference type="GO" id="GO:0000278">
    <property type="term" value="P:mitotic cell cycle"/>
    <property type="evidence" value="ECO:0007669"/>
    <property type="project" value="TreeGrafter"/>
</dbReference>
<dbReference type="InterPro" id="IPR042241">
    <property type="entry name" value="GCP_C_sf"/>
</dbReference>
<keyword evidence="2 5" id="KW-0963">Cytoplasm</keyword>